<feature type="compositionally biased region" description="Basic and acidic residues" evidence="1">
    <location>
        <begin position="162"/>
        <end position="171"/>
    </location>
</feature>
<dbReference type="AlphaFoldDB" id="K5XEE7"/>
<gene>
    <name evidence="2" type="ORF">PHACADRAFT_248016</name>
</gene>
<dbReference type="KEGG" id="pco:PHACADRAFT_248016"/>
<organism evidence="2 3">
    <name type="scientific">Phanerochaete carnosa (strain HHB-10118-sp)</name>
    <name type="common">White-rot fungus</name>
    <name type="synonym">Peniophora carnosa</name>
    <dbReference type="NCBI Taxonomy" id="650164"/>
    <lineage>
        <taxon>Eukaryota</taxon>
        <taxon>Fungi</taxon>
        <taxon>Dikarya</taxon>
        <taxon>Basidiomycota</taxon>
        <taxon>Agaricomycotina</taxon>
        <taxon>Agaricomycetes</taxon>
        <taxon>Polyporales</taxon>
        <taxon>Phanerochaetaceae</taxon>
        <taxon>Phanerochaete</taxon>
    </lineage>
</organism>
<evidence type="ECO:0000256" key="1">
    <source>
        <dbReference type="SAM" id="MobiDB-lite"/>
    </source>
</evidence>
<dbReference type="GeneID" id="18914235"/>
<sequence>MALSQYLSGVDKPSVAEWGKRLVKAADKHAPFDVVAELTARMGPMYPESTDTVLHELTSAQAMLSRVFQWTRDLNDYHILRRATLIRERAICDAIASFRVPVLGVSSGLLQDFALIGTSSGPAMKRASDATSGEDAFFVKTQATHYRPPDIMPSKHPTRLRQKADDSANKDKETFAKPKSVTADLLQLPVLIAEWKKEGGDAEQVANQHYIDLVASVKFLQVCGITDFPVFGLRSDGPILLLDYAYATPPSGDGTDSVITVCDRNAVQYDLKSPMGIWRFATAMVSIIRCHMPRLLHKWEEAQKTYGTAPTVGTPPDHPSRLHGHGLVSRGDPNSDELRKLPRWRSTSVQKAAIQDKVKSLKEKYECEPNASAPEALKVLADTERLLNKEENKKDGRDRQQTDTGDGKLDARGLKRSYPFGSE</sequence>
<feature type="compositionally biased region" description="Basic and acidic residues" evidence="1">
    <location>
        <begin position="381"/>
        <end position="413"/>
    </location>
</feature>
<protein>
    <submittedName>
        <fullName evidence="2">Uncharacterized protein</fullName>
    </submittedName>
</protein>
<feature type="region of interest" description="Disordered" evidence="1">
    <location>
        <begin position="307"/>
        <end position="346"/>
    </location>
</feature>
<keyword evidence="3" id="KW-1185">Reference proteome</keyword>
<proteinExistence type="predicted"/>
<dbReference type="Proteomes" id="UP000008370">
    <property type="component" value="Unassembled WGS sequence"/>
</dbReference>
<dbReference type="RefSeq" id="XP_007390836.1">
    <property type="nucleotide sequence ID" value="XM_007390774.1"/>
</dbReference>
<feature type="region of interest" description="Disordered" evidence="1">
    <location>
        <begin position="372"/>
        <end position="423"/>
    </location>
</feature>
<dbReference type="EMBL" id="JH930468">
    <property type="protein sequence ID" value="EKM61422.1"/>
    <property type="molecule type" value="Genomic_DNA"/>
</dbReference>
<evidence type="ECO:0000313" key="2">
    <source>
        <dbReference type="EMBL" id="EKM61422.1"/>
    </source>
</evidence>
<dbReference type="InParanoid" id="K5XEE7"/>
<dbReference type="HOGENOM" id="CLU_649083_0_0_1"/>
<name>K5XEE7_PHACS</name>
<reference evidence="2 3" key="1">
    <citation type="journal article" date="2012" name="BMC Genomics">
        <title>Comparative genomics of the white-rot fungi, Phanerochaete carnosa and P. chrysosporium, to elucidate the genetic basis of the distinct wood types they colonize.</title>
        <authorList>
            <person name="Suzuki H."/>
            <person name="MacDonald J."/>
            <person name="Syed K."/>
            <person name="Salamov A."/>
            <person name="Hori C."/>
            <person name="Aerts A."/>
            <person name="Henrissat B."/>
            <person name="Wiebenga A."/>
            <person name="vanKuyk P.A."/>
            <person name="Barry K."/>
            <person name="Lindquist E."/>
            <person name="LaButti K."/>
            <person name="Lapidus A."/>
            <person name="Lucas S."/>
            <person name="Coutinho P."/>
            <person name="Gong Y."/>
            <person name="Samejima M."/>
            <person name="Mahadevan R."/>
            <person name="Abou-Zaid M."/>
            <person name="de Vries R.P."/>
            <person name="Igarashi K."/>
            <person name="Yadav J.S."/>
            <person name="Grigoriev I.V."/>
            <person name="Master E.R."/>
        </authorList>
    </citation>
    <scope>NUCLEOTIDE SEQUENCE [LARGE SCALE GENOMIC DNA]</scope>
    <source>
        <strain evidence="2 3">HHB-10118-sp</strain>
    </source>
</reference>
<evidence type="ECO:0000313" key="3">
    <source>
        <dbReference type="Proteomes" id="UP000008370"/>
    </source>
</evidence>
<accession>K5XEE7</accession>
<feature type="region of interest" description="Disordered" evidence="1">
    <location>
        <begin position="148"/>
        <end position="171"/>
    </location>
</feature>
<dbReference type="OrthoDB" id="2758165at2759"/>